<evidence type="ECO:0000256" key="1">
    <source>
        <dbReference type="SAM" id="MobiDB-lite"/>
    </source>
</evidence>
<proteinExistence type="predicted"/>
<keyword evidence="3" id="KW-1185">Reference proteome</keyword>
<evidence type="ECO:0000313" key="2">
    <source>
        <dbReference type="EMBL" id="KAK2147991.1"/>
    </source>
</evidence>
<protein>
    <submittedName>
        <fullName evidence="2">Uncharacterized protein</fullName>
    </submittedName>
</protein>
<organism evidence="2 3">
    <name type="scientific">Paralvinella palmiformis</name>
    <dbReference type="NCBI Taxonomy" id="53620"/>
    <lineage>
        <taxon>Eukaryota</taxon>
        <taxon>Metazoa</taxon>
        <taxon>Spiralia</taxon>
        <taxon>Lophotrochozoa</taxon>
        <taxon>Annelida</taxon>
        <taxon>Polychaeta</taxon>
        <taxon>Sedentaria</taxon>
        <taxon>Canalipalpata</taxon>
        <taxon>Terebellida</taxon>
        <taxon>Terebelliformia</taxon>
        <taxon>Alvinellidae</taxon>
        <taxon>Paralvinella</taxon>
    </lineage>
</organism>
<evidence type="ECO:0000313" key="3">
    <source>
        <dbReference type="Proteomes" id="UP001208570"/>
    </source>
</evidence>
<comment type="caution">
    <text evidence="2">The sequence shown here is derived from an EMBL/GenBank/DDBJ whole genome shotgun (WGS) entry which is preliminary data.</text>
</comment>
<accession>A0AAD9J7M5</accession>
<name>A0AAD9J7M5_9ANNE</name>
<dbReference type="EMBL" id="JAODUP010000523">
    <property type="protein sequence ID" value="KAK2147991.1"/>
    <property type="molecule type" value="Genomic_DNA"/>
</dbReference>
<dbReference type="Proteomes" id="UP001208570">
    <property type="component" value="Unassembled WGS sequence"/>
</dbReference>
<reference evidence="2" key="1">
    <citation type="journal article" date="2023" name="Mol. Biol. Evol.">
        <title>Third-Generation Sequencing Reveals the Adaptive Role of the Epigenome in Three Deep-Sea Polychaetes.</title>
        <authorList>
            <person name="Perez M."/>
            <person name="Aroh O."/>
            <person name="Sun Y."/>
            <person name="Lan Y."/>
            <person name="Juniper S.K."/>
            <person name="Young C.R."/>
            <person name="Angers B."/>
            <person name="Qian P.Y."/>
        </authorList>
    </citation>
    <scope>NUCLEOTIDE SEQUENCE</scope>
    <source>
        <strain evidence="2">P08H-3</strain>
    </source>
</reference>
<feature type="region of interest" description="Disordered" evidence="1">
    <location>
        <begin position="171"/>
        <end position="208"/>
    </location>
</feature>
<dbReference type="AlphaFoldDB" id="A0AAD9J7M5"/>
<gene>
    <name evidence="2" type="ORF">LSH36_523g01007</name>
</gene>
<feature type="compositionally biased region" description="Acidic residues" evidence="1">
    <location>
        <begin position="180"/>
        <end position="190"/>
    </location>
</feature>
<sequence length="265" mass="29631">MNVDGKHLERDAAVKDGDCGQREKDVGHVTRTNGSGLDVAEMNGGCGERKNVRHGTVMMHDVGRVTRKKDVRRGVTNIVDFGLLKVPYPVHWLLKQSHTDDYYHYLWQAFLLAAVLLVFGDTRLVLACSYSEAYFHVVSPSVAKLCMCMMYENIGKVAIFIIDNDLPSEEAEKQQNASTEEVEEEKDEESPSPMQRIPKQRTRRGAVSAEVYTEEDAASYVKKKHPFSSACDDSGRCGTILRYGDEIVELAYVTVLLARVVVVAL</sequence>